<reference evidence="2" key="4">
    <citation type="submission" date="2020-10" db="EMBL/GenBank/DDBJ databases">
        <authorList>
            <person name="Bassil N.M."/>
            <person name="Lloyd J.R."/>
        </authorList>
    </citation>
    <scope>NUCLEOTIDE SEQUENCE</scope>
    <source>
        <strain evidence="2">NB2006</strain>
    </source>
</reference>
<evidence type="ECO:0000313" key="3">
    <source>
        <dbReference type="Proteomes" id="UP000180175"/>
    </source>
</evidence>
<dbReference type="KEGG" id="aia:AWH56_006720"/>
<dbReference type="Gene3D" id="1.25.10.10">
    <property type="entry name" value="Leucine-rich Repeat Variant"/>
    <property type="match status" value="1"/>
</dbReference>
<dbReference type="AlphaFoldDB" id="A0A1S2MDU2"/>
<reference evidence="2 3" key="2">
    <citation type="journal article" date="2017" name="Genome Announc.">
        <title>Draft Genome Sequences of Four Alkaliphilic Bacteria Belonging to the Anaerobacillus Genus.</title>
        <authorList>
            <person name="Bassil N.M."/>
            <person name="Lloyd J.R."/>
        </authorList>
    </citation>
    <scope>NUCLEOTIDE SEQUENCE [LARGE SCALE GENOMIC DNA]</scope>
    <source>
        <strain evidence="2 3">NB2006</strain>
    </source>
</reference>
<reference evidence="2 3" key="3">
    <citation type="journal article" date="2019" name="Int. J. Syst. Evol. Microbiol.">
        <title>Anaerobacillus isosaccharinicus sp. nov., an alkaliphilic bacterium which degrades isosaccharinic acid.</title>
        <authorList>
            <person name="Bassil N.M."/>
            <person name="Lloyd J.R."/>
        </authorList>
    </citation>
    <scope>NUCLEOTIDE SEQUENCE [LARGE SCALE GENOMIC DNA]</scope>
    <source>
        <strain evidence="2 3">NB2006</strain>
    </source>
</reference>
<dbReference type="Pfam" id="PF13646">
    <property type="entry name" value="HEAT_2"/>
    <property type="match status" value="1"/>
</dbReference>
<gene>
    <name evidence="2" type="ORF">AWH56_006720</name>
    <name evidence="1" type="ORF">AWH56_04580</name>
</gene>
<evidence type="ECO:0000313" key="2">
    <source>
        <dbReference type="EMBL" id="QOY37318.1"/>
    </source>
</evidence>
<dbReference type="OrthoDB" id="2112914at2"/>
<evidence type="ECO:0000313" key="1">
    <source>
        <dbReference type="EMBL" id="OIJ22766.1"/>
    </source>
</evidence>
<dbReference type="Proteomes" id="UP000180175">
    <property type="component" value="Chromosome"/>
</dbReference>
<reference evidence="1 3" key="1">
    <citation type="submission" date="2016-10" db="EMBL/GenBank/DDBJ databases">
        <title>Draft genome sequences of four alkaliphilic bacteria belonging to the Anaerobacillus genus.</title>
        <authorList>
            <person name="Bassil N.M."/>
            <person name="Lloyd J.R."/>
        </authorList>
    </citation>
    <scope>NUCLEOTIDE SEQUENCE [LARGE SCALE GENOMIC DNA]</scope>
    <source>
        <strain evidence="1 3">NB2006</strain>
    </source>
</reference>
<name>A0A1S2MDU2_9BACI</name>
<organism evidence="1 3">
    <name type="scientific">Anaerobacillus isosaccharinicus</name>
    <dbReference type="NCBI Taxonomy" id="1532552"/>
    <lineage>
        <taxon>Bacteria</taxon>
        <taxon>Bacillati</taxon>
        <taxon>Bacillota</taxon>
        <taxon>Bacilli</taxon>
        <taxon>Bacillales</taxon>
        <taxon>Bacillaceae</taxon>
        <taxon>Anaerobacillus</taxon>
    </lineage>
</organism>
<accession>A0A1S2MDU2</accession>
<dbReference type="InterPro" id="IPR016024">
    <property type="entry name" value="ARM-type_fold"/>
</dbReference>
<dbReference type="SUPFAM" id="SSF48371">
    <property type="entry name" value="ARM repeat"/>
    <property type="match status" value="1"/>
</dbReference>
<protein>
    <submittedName>
        <fullName evidence="2">HEAT repeat domain-containing protein</fullName>
    </submittedName>
</protein>
<proteinExistence type="predicted"/>
<dbReference type="RefSeq" id="WP_071316002.1">
    <property type="nucleotide sequence ID" value="NZ_CP063356.2"/>
</dbReference>
<sequence>MNTLYFLDLFQLEKLQNDLLDRLKSKDLTNEEEYQIYILLASLGYERLYELFKESRGLPPFLLNVMLNRLVDDENIDEYIDNFYEFQPSWQLALLDLIRSKNIRSWKVVNFLEGLLHTEDMELRVRALKTFAHIGYVSSRDVICKWYEKNINREDWLSNAVTGERLMSARLLGMIKDESFLPLLEELIADSKYNVRAEAAKSIRKYKNGKNKLKEIAANHSDKYSRNIALEWVERSLDYE</sequence>
<keyword evidence="3" id="KW-1185">Reference proteome</keyword>
<dbReference type="EMBL" id="LQXD01000028">
    <property type="protein sequence ID" value="OIJ22766.1"/>
    <property type="molecule type" value="Genomic_DNA"/>
</dbReference>
<dbReference type="EMBL" id="CP063356">
    <property type="protein sequence ID" value="QOY37318.1"/>
    <property type="molecule type" value="Genomic_DNA"/>
</dbReference>
<dbReference type="InterPro" id="IPR011989">
    <property type="entry name" value="ARM-like"/>
</dbReference>